<evidence type="ECO:0000256" key="1">
    <source>
        <dbReference type="SAM" id="Phobius"/>
    </source>
</evidence>
<gene>
    <name evidence="2" type="ORF">F4X14_11020</name>
</gene>
<feature type="transmembrane region" description="Helical" evidence="1">
    <location>
        <begin position="9"/>
        <end position="30"/>
    </location>
</feature>
<evidence type="ECO:0000313" key="2">
    <source>
        <dbReference type="EMBL" id="MYC95492.1"/>
    </source>
</evidence>
<reference evidence="2" key="1">
    <citation type="submission" date="2019-09" db="EMBL/GenBank/DDBJ databases">
        <title>Characterisation of the sponge microbiome using genome-centric metagenomics.</title>
        <authorList>
            <person name="Engelberts J.P."/>
            <person name="Robbins S.J."/>
            <person name="De Goeij J.M."/>
            <person name="Aranda M."/>
            <person name="Bell S.C."/>
            <person name="Webster N.S."/>
        </authorList>
    </citation>
    <scope>NUCLEOTIDE SEQUENCE</scope>
    <source>
        <strain evidence="2">SB0661_bin_32</strain>
    </source>
</reference>
<organism evidence="2">
    <name type="scientific">Caldilineaceae bacterium SB0661_bin_32</name>
    <dbReference type="NCBI Taxonomy" id="2605255"/>
    <lineage>
        <taxon>Bacteria</taxon>
        <taxon>Bacillati</taxon>
        <taxon>Chloroflexota</taxon>
        <taxon>Caldilineae</taxon>
        <taxon>Caldilineales</taxon>
        <taxon>Caldilineaceae</taxon>
    </lineage>
</organism>
<accession>A0A6B1D7W5</accession>
<feature type="transmembrane region" description="Helical" evidence="1">
    <location>
        <begin position="74"/>
        <end position="94"/>
    </location>
</feature>
<sequence length="124" mass="13830">MKGKFSQPVVFNMITIAAMLFSLFQMVAVAKRDEVATAMAIQHIEEFVEAGAIEENGLTLRLAAESHQISLFEVYIVGTLLIAVMANVVANYIGRGRHYENLGRIRELEAELRGLRGRPRGNRI</sequence>
<proteinExistence type="predicted"/>
<keyword evidence="1" id="KW-1133">Transmembrane helix</keyword>
<comment type="caution">
    <text evidence="2">The sequence shown here is derived from an EMBL/GenBank/DDBJ whole genome shotgun (WGS) entry which is preliminary data.</text>
</comment>
<name>A0A6B1D7W5_9CHLR</name>
<dbReference type="EMBL" id="VXMH01000056">
    <property type="protein sequence ID" value="MYC95492.1"/>
    <property type="molecule type" value="Genomic_DNA"/>
</dbReference>
<protein>
    <submittedName>
        <fullName evidence="2">Uncharacterized protein</fullName>
    </submittedName>
</protein>
<dbReference type="AlphaFoldDB" id="A0A6B1D7W5"/>
<keyword evidence="1" id="KW-0472">Membrane</keyword>
<keyword evidence="1" id="KW-0812">Transmembrane</keyword>